<dbReference type="RefSeq" id="WP_097630590.1">
    <property type="nucleotide sequence ID" value="NZ_BMFI01000004.1"/>
</dbReference>
<comment type="caution">
    <text evidence="2">The sequence shown here is derived from an EMBL/GenBank/DDBJ whole genome shotgun (WGS) entry which is preliminary data.</text>
</comment>
<accession>A0A432NSH0</accession>
<dbReference type="GeneID" id="75218992"/>
<gene>
    <name evidence="2" type="ORF">EEQ99_11420</name>
</gene>
<sequence length="130" mass="14322">MTNKEEDMPRNHADQRDGIGKRKITAVRKSASVSPTADDLISQARHARSPSAEQGIDSPDDQAYGVARTHKGPFDNATAFSAPTYEHDLPTRQQLEAAQRSQSDAIKQQEANRQKGKSRIRAKATKLKSP</sequence>
<evidence type="ECO:0000313" key="3">
    <source>
        <dbReference type="Proteomes" id="UP000273611"/>
    </source>
</evidence>
<organism evidence="2 3">
    <name type="scientific">Rhizobium anhuiense</name>
    <dbReference type="NCBI Taxonomy" id="1184720"/>
    <lineage>
        <taxon>Bacteria</taxon>
        <taxon>Pseudomonadati</taxon>
        <taxon>Pseudomonadota</taxon>
        <taxon>Alphaproteobacteria</taxon>
        <taxon>Hyphomicrobiales</taxon>
        <taxon>Rhizobiaceae</taxon>
        <taxon>Rhizobium/Agrobacterium group</taxon>
        <taxon>Rhizobium</taxon>
    </lineage>
</organism>
<evidence type="ECO:0000256" key="1">
    <source>
        <dbReference type="SAM" id="MobiDB-lite"/>
    </source>
</evidence>
<proteinExistence type="predicted"/>
<dbReference type="EMBL" id="RIBW01000003">
    <property type="protein sequence ID" value="RUM02353.1"/>
    <property type="molecule type" value="Genomic_DNA"/>
</dbReference>
<protein>
    <submittedName>
        <fullName evidence="2">Uncharacterized protein</fullName>
    </submittedName>
</protein>
<feature type="compositionally biased region" description="Basic residues" evidence="1">
    <location>
        <begin position="114"/>
        <end position="130"/>
    </location>
</feature>
<feature type="compositionally biased region" description="Basic and acidic residues" evidence="1">
    <location>
        <begin position="1"/>
        <end position="20"/>
    </location>
</feature>
<feature type="compositionally biased region" description="Polar residues" evidence="1">
    <location>
        <begin position="91"/>
        <end position="111"/>
    </location>
</feature>
<reference evidence="2 3" key="1">
    <citation type="journal article" date="2015" name="Int. J. Syst. Evol. Microbiol.">
        <title>Rhizobium anhuiense sp. nov., isolated from effective nodules of Vicia faba and Pisum sativum.</title>
        <authorList>
            <person name="Zhang Y.J."/>
            <person name="Zheng W.T."/>
            <person name="Everall I."/>
            <person name="Young J.P."/>
            <person name="Zhang X.X."/>
            <person name="Tian C.F."/>
            <person name="Sui X.H."/>
            <person name="Wang E.T."/>
            <person name="Chen W.X."/>
        </authorList>
    </citation>
    <scope>NUCLEOTIDE SEQUENCE [LARGE SCALE GENOMIC DNA]</scope>
    <source>
        <strain evidence="2 3">CCBAU 23252</strain>
    </source>
</reference>
<name>A0A432NSH0_9HYPH</name>
<dbReference type="AlphaFoldDB" id="A0A432NSH0"/>
<dbReference type="Proteomes" id="UP000273611">
    <property type="component" value="Unassembled WGS sequence"/>
</dbReference>
<feature type="region of interest" description="Disordered" evidence="1">
    <location>
        <begin position="1"/>
        <end position="130"/>
    </location>
</feature>
<evidence type="ECO:0000313" key="2">
    <source>
        <dbReference type="EMBL" id="RUM02353.1"/>
    </source>
</evidence>